<name>A0ABP8UTL0_9ACTN</name>
<feature type="active site" description="Charge relay system" evidence="5">
    <location>
        <position position="491"/>
    </location>
</feature>
<evidence type="ECO:0000259" key="8">
    <source>
        <dbReference type="Pfam" id="PF00082"/>
    </source>
</evidence>
<dbReference type="InterPro" id="IPR036852">
    <property type="entry name" value="Peptidase_S8/S53_dom_sf"/>
</dbReference>
<evidence type="ECO:0000313" key="10">
    <source>
        <dbReference type="Proteomes" id="UP001501442"/>
    </source>
</evidence>
<dbReference type="PRINTS" id="PR00723">
    <property type="entry name" value="SUBTILISIN"/>
</dbReference>
<evidence type="ECO:0000256" key="3">
    <source>
        <dbReference type="ARBA" id="ARBA00022801"/>
    </source>
</evidence>
<feature type="signal peptide" evidence="7">
    <location>
        <begin position="1"/>
        <end position="29"/>
    </location>
</feature>
<gene>
    <name evidence="9" type="ORF">GCM10023196_103160</name>
</gene>
<keyword evidence="3 5" id="KW-0378">Hydrolase</keyword>
<evidence type="ECO:0000256" key="6">
    <source>
        <dbReference type="RuleBase" id="RU003355"/>
    </source>
</evidence>
<dbReference type="InterPro" id="IPR000209">
    <property type="entry name" value="Peptidase_S8/S53_dom"/>
</dbReference>
<dbReference type="InterPro" id="IPR023827">
    <property type="entry name" value="Peptidase_S8_Asp-AS"/>
</dbReference>
<evidence type="ECO:0000256" key="7">
    <source>
        <dbReference type="SAM" id="SignalP"/>
    </source>
</evidence>
<proteinExistence type="inferred from homology"/>
<keyword evidence="2 5" id="KW-0645">Protease</keyword>
<sequence>MIKIRGWRPVTAAAVLAALLPALGGTAHAAKRADQRVIVELTAAPGARADGSDVRARAAEAGVTLRTSRRFSRLVDAVAASVPADQVGRLRTLPGVRAVYPDLPVKAATDENVALIGAPDVWRRKDRQGRKVTGTGVTVAVVDTGVDAGHPDLAGRVVGGHDFVNGDDDPADDNAHGTHVAGIIARTAPGASITAYKVLNADGGGYESDVLAGLEAAVDPANPHRADVVNLSLGAPGDGTDPLGQAATRAARSGVVVVAAAGNAGPGAMTIGTPAAADGVIAVGASFSGVRTPAARLTRTGEELQTTRAVYSANPPAKPITGTLVDVGEGQPADFDKAGDVRGKVVAYDGSAATPTWTDVQRAREAERRGAIGALLYATGSGGVSFTGGAGVQPAVPSTLASGDDFRMDRIVVLGVDQTQWAALGREAAHGKVRITVTGKDVTDQIAGFSSRGPTDRYTLKPDIVAPGVEIRSSVPKSLWEPGEYRMSGTSMASPHVAGAAALLRQLGTPDVSGALVGSARGLAGTGPLTQGAGRLDVSAAAGATLTAQPATVSFGLADLRGRTTTATAAVRLTNHGRTAFSSRLGVTAAAGSPGRVRISPSRVTVPAGRTATVTLTATAGRPRADADVSGWLTVGGRLRVPYLLALRPLLVHTTPDPGDGQAQVFVYAPAATSGPPVVTVTAPGGRRTDVTTTLDHDRWYRASVTGSAAGIYQVEARAVMSGGRALWGAGTFEVVPPAAPGGAWQAAGPNTTAGPLATSPAAPDQMVMTQDGKAGIWLTTDRGRRWRQLGRLPVAGGTGTVIVDSRDARRMWYGLNGRPYASSPAAFDPTYEGKVLASDDAGLTWRTLPFPDVHLNAFVGNGDALVAVTDGGIVTSDDGGRHWTAHPATVPAGVNGAALAGGDLYLSAYDGVWVVRDVTGDDLAPATRVLQPGGGDAPIGVAADAKLLVTVTTRGVVHGSGDGGRTWRELYRMPDGEYGVSARIAGGTVYVGGSKRDFAGRDHGAAWTVLPKPARGPVDVDFGRLGDATTVSAPGGGLYSTRDGGAHYDRIGVQGTSVYALGVSRRVDGTTALVAGTDTETRLTALPTGNDPAPEWGANGSEGAVGAVVGGLAVSPADPRVVWKTRADAFGGLHLSRSADGGVTWSEIAHETETPTALLAHPADRRTVVLGFTSLDGSGLYVTRDEGRTWRRYPVNGRVEALAGDPRDPDRVWIGTPDALYRSDDAGAHLTKVADGAVSAITIDPRRPRRIVVGGATLRVSTDGGRTFRTSAAGPLTMRISALVTSPRDPDVLYAGTSAHWADGLRLGGRGVLRSADGGRTWTNISAGLQNTSVLGLAVSPDGTWLYAGTEQGGVHRLRL</sequence>
<feature type="active site" description="Charge relay system" evidence="5">
    <location>
        <position position="176"/>
    </location>
</feature>
<keyword evidence="7" id="KW-0732">Signal</keyword>
<dbReference type="Proteomes" id="UP001501442">
    <property type="component" value="Unassembled WGS sequence"/>
</dbReference>
<dbReference type="SUPFAM" id="SSF52025">
    <property type="entry name" value="PA domain"/>
    <property type="match status" value="1"/>
</dbReference>
<dbReference type="PROSITE" id="PS51892">
    <property type="entry name" value="SUBTILASE"/>
    <property type="match status" value="1"/>
</dbReference>
<feature type="active site" description="Charge relay system" evidence="5">
    <location>
        <position position="143"/>
    </location>
</feature>
<dbReference type="PROSITE" id="PS00138">
    <property type="entry name" value="SUBTILASE_SER"/>
    <property type="match status" value="1"/>
</dbReference>
<accession>A0ABP8UTL0</accession>
<keyword evidence="10" id="KW-1185">Reference proteome</keyword>
<dbReference type="InterPro" id="IPR015500">
    <property type="entry name" value="Peptidase_S8_subtilisin-rel"/>
</dbReference>
<protein>
    <recommendedName>
        <fullName evidence="8">Peptidase S8/S53 domain-containing protein</fullName>
    </recommendedName>
</protein>
<evidence type="ECO:0000313" key="9">
    <source>
        <dbReference type="EMBL" id="GAA4639864.1"/>
    </source>
</evidence>
<feature type="chain" id="PRO_5046062387" description="Peptidase S8/S53 domain-containing protein" evidence="7">
    <location>
        <begin position="30"/>
        <end position="1361"/>
    </location>
</feature>
<comment type="caution">
    <text evidence="9">The sequence shown here is derived from an EMBL/GenBank/DDBJ whole genome shotgun (WGS) entry which is preliminary data.</text>
</comment>
<dbReference type="InterPro" id="IPR015943">
    <property type="entry name" value="WD40/YVTN_repeat-like_dom_sf"/>
</dbReference>
<dbReference type="InterPro" id="IPR046450">
    <property type="entry name" value="PA_dom_sf"/>
</dbReference>
<dbReference type="EMBL" id="BAABHK010000029">
    <property type="protein sequence ID" value="GAA4639864.1"/>
    <property type="molecule type" value="Genomic_DNA"/>
</dbReference>
<dbReference type="InterPro" id="IPR023828">
    <property type="entry name" value="Peptidase_S8_Ser-AS"/>
</dbReference>
<dbReference type="SUPFAM" id="SSF110296">
    <property type="entry name" value="Oligoxyloglucan reducing end-specific cellobiohydrolase"/>
    <property type="match status" value="3"/>
</dbReference>
<dbReference type="SUPFAM" id="SSF52743">
    <property type="entry name" value="Subtilisin-like"/>
    <property type="match status" value="1"/>
</dbReference>
<dbReference type="Pfam" id="PF00082">
    <property type="entry name" value="Peptidase_S8"/>
    <property type="match status" value="1"/>
</dbReference>
<evidence type="ECO:0000256" key="1">
    <source>
        <dbReference type="ARBA" id="ARBA00011073"/>
    </source>
</evidence>
<dbReference type="PANTHER" id="PTHR43806:SF65">
    <property type="entry name" value="SERINE PROTEASE APRX"/>
    <property type="match status" value="1"/>
</dbReference>
<evidence type="ECO:0000256" key="5">
    <source>
        <dbReference type="PROSITE-ProRule" id="PRU01240"/>
    </source>
</evidence>
<dbReference type="Gene3D" id="3.40.50.200">
    <property type="entry name" value="Peptidase S8/S53 domain"/>
    <property type="match status" value="2"/>
</dbReference>
<dbReference type="PROSITE" id="PS00136">
    <property type="entry name" value="SUBTILASE_ASP"/>
    <property type="match status" value="1"/>
</dbReference>
<dbReference type="InterPro" id="IPR050131">
    <property type="entry name" value="Peptidase_S8_subtilisin-like"/>
</dbReference>
<dbReference type="RefSeq" id="WP_345443442.1">
    <property type="nucleotide sequence ID" value="NZ_BAABHK010000029.1"/>
</dbReference>
<keyword evidence="4 5" id="KW-0720">Serine protease</keyword>
<feature type="domain" description="Peptidase S8/S53" evidence="8">
    <location>
        <begin position="134"/>
        <end position="511"/>
    </location>
</feature>
<evidence type="ECO:0000256" key="2">
    <source>
        <dbReference type="ARBA" id="ARBA00022670"/>
    </source>
</evidence>
<comment type="similarity">
    <text evidence="1 5 6">Belongs to the peptidase S8 family.</text>
</comment>
<dbReference type="CDD" id="cd15482">
    <property type="entry name" value="Sialidase_non-viral"/>
    <property type="match status" value="1"/>
</dbReference>
<reference evidence="10" key="1">
    <citation type="journal article" date="2019" name="Int. J. Syst. Evol. Microbiol.">
        <title>The Global Catalogue of Microorganisms (GCM) 10K type strain sequencing project: providing services to taxonomists for standard genome sequencing and annotation.</title>
        <authorList>
            <consortium name="The Broad Institute Genomics Platform"/>
            <consortium name="The Broad Institute Genome Sequencing Center for Infectious Disease"/>
            <person name="Wu L."/>
            <person name="Ma J."/>
        </authorList>
    </citation>
    <scope>NUCLEOTIDE SEQUENCE [LARGE SCALE GENOMIC DNA]</scope>
    <source>
        <strain evidence="10">JCM 17939</strain>
    </source>
</reference>
<evidence type="ECO:0000256" key="4">
    <source>
        <dbReference type="ARBA" id="ARBA00022825"/>
    </source>
</evidence>
<dbReference type="Gene3D" id="2.130.10.10">
    <property type="entry name" value="YVTN repeat-like/Quinoprotein amine dehydrogenase"/>
    <property type="match status" value="5"/>
</dbReference>
<dbReference type="PANTHER" id="PTHR43806">
    <property type="entry name" value="PEPTIDASE S8"/>
    <property type="match status" value="1"/>
</dbReference>
<organism evidence="9 10">
    <name type="scientific">Actinoallomurus vinaceus</name>
    <dbReference type="NCBI Taxonomy" id="1080074"/>
    <lineage>
        <taxon>Bacteria</taxon>
        <taxon>Bacillati</taxon>
        <taxon>Actinomycetota</taxon>
        <taxon>Actinomycetes</taxon>
        <taxon>Streptosporangiales</taxon>
        <taxon>Thermomonosporaceae</taxon>
        <taxon>Actinoallomurus</taxon>
    </lineage>
</organism>